<dbReference type="GO" id="GO:0016787">
    <property type="term" value="F:hydrolase activity"/>
    <property type="evidence" value="ECO:0007669"/>
    <property type="project" value="UniProtKB-KW"/>
</dbReference>
<evidence type="ECO:0000259" key="21">
    <source>
        <dbReference type="PROSITE" id="PS51195"/>
    </source>
</evidence>
<evidence type="ECO:0000256" key="14">
    <source>
        <dbReference type="ARBA" id="ARBA00023242"/>
    </source>
</evidence>
<dbReference type="InterPro" id="IPR027417">
    <property type="entry name" value="P-loop_NTPase"/>
</dbReference>
<dbReference type="GO" id="GO:0005524">
    <property type="term" value="F:ATP binding"/>
    <property type="evidence" value="ECO:0007669"/>
    <property type="project" value="UniProtKB-KW"/>
</dbReference>
<keyword evidence="12 18" id="KW-1133">Transmembrane helix</keyword>
<dbReference type="PROSITE" id="PS00039">
    <property type="entry name" value="DEAD_ATP_HELICASE"/>
    <property type="match status" value="1"/>
</dbReference>
<organism evidence="22 23">
    <name type="scientific">Aquatica leii</name>
    <dbReference type="NCBI Taxonomy" id="1421715"/>
    <lineage>
        <taxon>Eukaryota</taxon>
        <taxon>Metazoa</taxon>
        <taxon>Ecdysozoa</taxon>
        <taxon>Arthropoda</taxon>
        <taxon>Hexapoda</taxon>
        <taxon>Insecta</taxon>
        <taxon>Pterygota</taxon>
        <taxon>Neoptera</taxon>
        <taxon>Endopterygota</taxon>
        <taxon>Coleoptera</taxon>
        <taxon>Polyphaga</taxon>
        <taxon>Elateriformia</taxon>
        <taxon>Elateroidea</taxon>
        <taxon>Lampyridae</taxon>
        <taxon>Luciolinae</taxon>
        <taxon>Aquatica</taxon>
    </lineage>
</organism>
<reference evidence="23" key="1">
    <citation type="submission" date="2023-01" db="EMBL/GenBank/DDBJ databases">
        <title>Key to firefly adult light organ development and bioluminescence: homeobox transcription factors regulate luciferase expression and transportation to peroxisome.</title>
        <authorList>
            <person name="Fu X."/>
        </authorList>
    </citation>
    <scope>NUCLEOTIDE SEQUENCE [LARGE SCALE GENOMIC DNA]</scope>
</reference>
<dbReference type="GO" id="GO:0005829">
    <property type="term" value="C:cytosol"/>
    <property type="evidence" value="ECO:0007669"/>
    <property type="project" value="TreeGrafter"/>
</dbReference>
<evidence type="ECO:0000256" key="9">
    <source>
        <dbReference type="ARBA" id="ARBA00022806"/>
    </source>
</evidence>
<feature type="transmembrane region" description="Helical" evidence="18">
    <location>
        <begin position="420"/>
        <end position="447"/>
    </location>
</feature>
<dbReference type="SMART" id="SM01123">
    <property type="entry name" value="DBP10CT"/>
    <property type="match status" value="1"/>
</dbReference>
<comment type="caution">
    <text evidence="22">The sequence shown here is derived from an EMBL/GenBank/DDBJ whole genome shotgun (WGS) entry which is preliminary data.</text>
</comment>
<dbReference type="InterPro" id="IPR014001">
    <property type="entry name" value="Helicase_ATP-bd"/>
</dbReference>
<evidence type="ECO:0000256" key="8">
    <source>
        <dbReference type="ARBA" id="ARBA00022801"/>
    </source>
</evidence>
<evidence type="ECO:0000259" key="20">
    <source>
        <dbReference type="PROSITE" id="PS51194"/>
    </source>
</evidence>
<feature type="region of interest" description="Disordered" evidence="17">
    <location>
        <begin position="1366"/>
        <end position="1441"/>
    </location>
</feature>
<feature type="domain" description="Helicase ATP-binding" evidence="19">
    <location>
        <begin position="744"/>
        <end position="916"/>
    </location>
</feature>
<dbReference type="Pfam" id="PF08147">
    <property type="entry name" value="DBP10CT"/>
    <property type="match status" value="1"/>
</dbReference>
<feature type="short sequence motif" description="Q motif" evidence="16">
    <location>
        <begin position="713"/>
        <end position="741"/>
    </location>
</feature>
<evidence type="ECO:0000256" key="11">
    <source>
        <dbReference type="ARBA" id="ARBA00022884"/>
    </source>
</evidence>
<comment type="similarity">
    <text evidence="3">Belongs to the CTL (choline transporter-like) family.</text>
</comment>
<dbReference type="EC" id="3.6.4.13" evidence="5"/>
<feature type="transmembrane region" description="Helical" evidence="18">
    <location>
        <begin position="211"/>
        <end position="233"/>
    </location>
</feature>
<evidence type="ECO:0000256" key="3">
    <source>
        <dbReference type="ARBA" id="ARBA00007168"/>
    </source>
</evidence>
<feature type="transmembrane region" description="Helical" evidence="18">
    <location>
        <begin position="602"/>
        <end position="626"/>
    </location>
</feature>
<keyword evidence="10" id="KW-0067">ATP-binding</keyword>
<feature type="compositionally biased region" description="Basic residues" evidence="17">
    <location>
        <begin position="1428"/>
        <end position="1441"/>
    </location>
</feature>
<name>A0AAN7PFB1_9COLE</name>
<evidence type="ECO:0000256" key="7">
    <source>
        <dbReference type="ARBA" id="ARBA00022741"/>
    </source>
</evidence>
<evidence type="ECO:0000313" key="22">
    <source>
        <dbReference type="EMBL" id="KAK4881621.1"/>
    </source>
</evidence>
<dbReference type="InterPro" id="IPR012541">
    <property type="entry name" value="DBP10_C"/>
</dbReference>
<evidence type="ECO:0000256" key="13">
    <source>
        <dbReference type="ARBA" id="ARBA00023136"/>
    </source>
</evidence>
<evidence type="ECO:0000256" key="12">
    <source>
        <dbReference type="ARBA" id="ARBA00022989"/>
    </source>
</evidence>
<keyword evidence="14" id="KW-0539">Nucleus</keyword>
<feature type="transmembrane region" description="Helical" evidence="18">
    <location>
        <begin position="330"/>
        <end position="363"/>
    </location>
</feature>
<protein>
    <recommendedName>
        <fullName evidence="5">RNA helicase</fullName>
        <ecNumber evidence="5">3.6.4.13</ecNumber>
    </recommendedName>
</protein>
<dbReference type="Pfam" id="PF00270">
    <property type="entry name" value="DEAD"/>
    <property type="match status" value="1"/>
</dbReference>
<feature type="domain" description="DEAD-box RNA helicase Q" evidence="21">
    <location>
        <begin position="713"/>
        <end position="741"/>
    </location>
</feature>
<dbReference type="PROSITE" id="PS51194">
    <property type="entry name" value="HELICASE_CTER"/>
    <property type="match status" value="1"/>
</dbReference>
<evidence type="ECO:0000256" key="1">
    <source>
        <dbReference type="ARBA" id="ARBA00004141"/>
    </source>
</evidence>
<keyword evidence="11" id="KW-0694">RNA-binding</keyword>
<dbReference type="InterPro" id="IPR011545">
    <property type="entry name" value="DEAD/DEAH_box_helicase_dom"/>
</dbReference>
<keyword evidence="7" id="KW-0547">Nucleotide-binding</keyword>
<dbReference type="GO" id="GO:0003723">
    <property type="term" value="F:RNA binding"/>
    <property type="evidence" value="ECO:0007669"/>
    <property type="project" value="UniProtKB-KW"/>
</dbReference>
<feature type="transmembrane region" description="Helical" evidence="18">
    <location>
        <begin position="240"/>
        <end position="260"/>
    </location>
</feature>
<evidence type="ECO:0000256" key="18">
    <source>
        <dbReference type="SAM" id="Phobius"/>
    </source>
</evidence>
<keyword evidence="13 18" id="KW-0472">Membrane</keyword>
<proteinExistence type="inferred from homology"/>
<evidence type="ECO:0000256" key="4">
    <source>
        <dbReference type="ARBA" id="ARBA00010379"/>
    </source>
</evidence>
<evidence type="ECO:0000256" key="15">
    <source>
        <dbReference type="ARBA" id="ARBA00047984"/>
    </source>
</evidence>
<dbReference type="PROSITE" id="PS51195">
    <property type="entry name" value="Q_MOTIF"/>
    <property type="match status" value="1"/>
</dbReference>
<dbReference type="InterPro" id="IPR033517">
    <property type="entry name" value="DDX54/DBP10_DEAD-box_helicase"/>
</dbReference>
<dbReference type="Gene3D" id="3.40.50.300">
    <property type="entry name" value="P-loop containing nucleotide triphosphate hydrolases"/>
    <property type="match status" value="2"/>
</dbReference>
<feature type="transmembrane region" description="Helical" evidence="18">
    <location>
        <begin position="468"/>
        <end position="488"/>
    </location>
</feature>
<dbReference type="InterPro" id="IPR007603">
    <property type="entry name" value="Choline_transptr-like"/>
</dbReference>
<dbReference type="SUPFAM" id="SSF52540">
    <property type="entry name" value="P-loop containing nucleoside triphosphate hydrolases"/>
    <property type="match status" value="2"/>
</dbReference>
<dbReference type="InterPro" id="IPR000629">
    <property type="entry name" value="RNA-helicase_DEAD-box_CS"/>
</dbReference>
<dbReference type="InterPro" id="IPR001650">
    <property type="entry name" value="Helicase_C-like"/>
</dbReference>
<comment type="subcellular location">
    <subcellularLocation>
        <location evidence="1">Membrane</location>
        <topology evidence="1">Multi-pass membrane protein</topology>
    </subcellularLocation>
    <subcellularLocation>
        <location evidence="2">Nucleus</location>
        <location evidence="2">Nucleolus</location>
    </subcellularLocation>
</comment>
<comment type="catalytic activity">
    <reaction evidence="15">
        <text>ATP + H2O = ADP + phosphate + H(+)</text>
        <dbReference type="Rhea" id="RHEA:13065"/>
        <dbReference type="ChEBI" id="CHEBI:15377"/>
        <dbReference type="ChEBI" id="CHEBI:15378"/>
        <dbReference type="ChEBI" id="CHEBI:30616"/>
        <dbReference type="ChEBI" id="CHEBI:43474"/>
        <dbReference type="ChEBI" id="CHEBI:456216"/>
        <dbReference type="EC" id="3.6.4.13"/>
    </reaction>
</comment>
<dbReference type="PANTHER" id="PTHR47959:SF8">
    <property type="entry name" value="RNA HELICASE"/>
    <property type="match status" value="1"/>
</dbReference>
<comment type="similarity">
    <text evidence="4">Belongs to the DEAD box helicase family. DDX54/DBP10 subfamily.</text>
</comment>
<evidence type="ECO:0000256" key="17">
    <source>
        <dbReference type="SAM" id="MobiDB-lite"/>
    </source>
</evidence>
<feature type="domain" description="Helicase C-terminal" evidence="20">
    <location>
        <begin position="946"/>
        <end position="1089"/>
    </location>
</feature>
<dbReference type="SMART" id="SM00490">
    <property type="entry name" value="HELICc"/>
    <property type="match status" value="1"/>
</dbReference>
<evidence type="ECO:0000259" key="19">
    <source>
        <dbReference type="PROSITE" id="PS51192"/>
    </source>
</evidence>
<dbReference type="Proteomes" id="UP001353858">
    <property type="component" value="Unassembled WGS sequence"/>
</dbReference>
<keyword evidence="6 18" id="KW-0812">Transmembrane</keyword>
<evidence type="ECO:0000256" key="2">
    <source>
        <dbReference type="ARBA" id="ARBA00004604"/>
    </source>
</evidence>
<evidence type="ECO:0000256" key="10">
    <source>
        <dbReference type="ARBA" id="ARBA00022840"/>
    </source>
</evidence>
<dbReference type="CDD" id="cd18787">
    <property type="entry name" value="SF2_C_DEAD"/>
    <property type="match status" value="1"/>
</dbReference>
<evidence type="ECO:0000256" key="5">
    <source>
        <dbReference type="ARBA" id="ARBA00012552"/>
    </source>
</evidence>
<feature type="transmembrane region" description="Helical" evidence="18">
    <location>
        <begin position="574"/>
        <end position="595"/>
    </location>
</feature>
<feature type="transmembrane region" description="Helical" evidence="18">
    <location>
        <begin position="24"/>
        <end position="47"/>
    </location>
</feature>
<dbReference type="GO" id="GO:0016020">
    <property type="term" value="C:membrane"/>
    <property type="evidence" value="ECO:0007669"/>
    <property type="project" value="UniProtKB-SubCell"/>
</dbReference>
<dbReference type="PANTHER" id="PTHR47959">
    <property type="entry name" value="ATP-DEPENDENT RNA HELICASE RHLE-RELATED"/>
    <property type="match status" value="1"/>
</dbReference>
<feature type="compositionally biased region" description="Basic and acidic residues" evidence="17">
    <location>
        <begin position="1395"/>
        <end position="1427"/>
    </location>
</feature>
<dbReference type="Pfam" id="PF04515">
    <property type="entry name" value="Choline_transpo"/>
    <property type="match status" value="1"/>
</dbReference>
<keyword evidence="23" id="KW-1185">Reference proteome</keyword>
<gene>
    <name evidence="22" type="ORF">RN001_004940</name>
</gene>
<dbReference type="GO" id="GO:0022857">
    <property type="term" value="F:transmembrane transporter activity"/>
    <property type="evidence" value="ECO:0007669"/>
    <property type="project" value="InterPro"/>
</dbReference>
<dbReference type="CDD" id="cd17959">
    <property type="entry name" value="DEADc_DDX54"/>
    <property type="match status" value="1"/>
</dbReference>
<dbReference type="InterPro" id="IPR050079">
    <property type="entry name" value="DEAD_box_RNA_helicase"/>
</dbReference>
<dbReference type="GO" id="GO:0003724">
    <property type="term" value="F:RNA helicase activity"/>
    <property type="evidence" value="ECO:0007669"/>
    <property type="project" value="UniProtKB-EC"/>
</dbReference>
<dbReference type="FunFam" id="3.40.50.300:FF:000865">
    <property type="entry name" value="ATP-dependent RNA helicase DDX54"/>
    <property type="match status" value="1"/>
</dbReference>
<evidence type="ECO:0000313" key="23">
    <source>
        <dbReference type="Proteomes" id="UP001353858"/>
    </source>
</evidence>
<feature type="transmembrane region" description="Helical" evidence="18">
    <location>
        <begin position="288"/>
        <end position="309"/>
    </location>
</feature>
<dbReference type="GO" id="GO:0010468">
    <property type="term" value="P:regulation of gene expression"/>
    <property type="evidence" value="ECO:0007669"/>
    <property type="project" value="UniProtKB-ARBA"/>
</dbReference>
<dbReference type="GO" id="GO:0005730">
    <property type="term" value="C:nucleolus"/>
    <property type="evidence" value="ECO:0007669"/>
    <property type="project" value="UniProtKB-SubCell"/>
</dbReference>
<keyword evidence="9" id="KW-0347">Helicase</keyword>
<accession>A0AAN7PFB1</accession>
<dbReference type="Pfam" id="PF00271">
    <property type="entry name" value="Helicase_C"/>
    <property type="match status" value="1"/>
</dbReference>
<dbReference type="EMBL" id="JARPUR010000002">
    <property type="protein sequence ID" value="KAK4881621.1"/>
    <property type="molecule type" value="Genomic_DNA"/>
</dbReference>
<dbReference type="PROSITE" id="PS51192">
    <property type="entry name" value="HELICASE_ATP_BIND_1"/>
    <property type="match status" value="1"/>
</dbReference>
<keyword evidence="8" id="KW-0378">Hydrolase</keyword>
<sequence>MGCCKSRSAIPEDGKSIERGCTDIFWLIVYILFWVLMILIAAFSFVYGNPIRLINGYDSFGNTCGTNNNKYDGSLELSGRDMSSKPYLLYYDIKELKLCLKICIEKCPMRTLTTIEDIYSYHLQNSHSICKYDFNYDDLMNRKVPDKSGLSNTFGPCPKLPVYESAPVLNRCVPKLLGEVTSGLLSGFYDLLNSWDTMEQILGDLYNSWQLILGLTFVSLIVSLVTVAILHLLASVVSYIVMILVSIACVGGTAFLWYTYYDVSMNNAKVANKLIPILSESTKNQTAFLWFSIAATIITVVILILIVFTRKQVDFLSDLFRETSKCLLHIPTLFIQPLITFVFLLGFFAFWIVVMLCLSTAYYPGQTSVSSPLHTGSQIKSSAFTNQQNFSKPVGQISFPDLKKFTEIQYVDPLWVKYMWWVYFIGLIWTSEFIMACQQMVIAGSVAHWYYRHKYNNSSHVTYATCKLLKYHLGSVALGSLLITIFKIPRLVLTYLHTKLQLRKDKGSEYAKCSLKCCICCFYCLEKFIRYINHNAYTVIAIDGSNFCSAAATAFQVLSSHIIQVATINGVGDFILFLGKVFVTAFTGSLGLYLFRSNPHLTFFAAPTIIVCVFSFFVAHCILSLYEMVLDTIYLCICQNSEDAPDGMQLQNFTNRNNANPNVQEFEIVPIKNIKITGTTDRKMELPGFEDPSKEVTDEEVDVKLKKKSKKGGGFETMGLSFNVLKGIKKRGYKIPTPIQRKTIPIALEGRNIVAMARTGSGKTACFLIPLFEKLKIRMAKAGARALILSPTRELAIQTLKFIKELGRYADLKAILISGGDSMDNQFSLIHGNPDIIVATPGRFLHICVEMDLKLNNIEYVVFDEADRLFEMGFGAQMNNLLDKLPDTRQTLLFSATLPKVLVDFARAGLGDPVLIRLDVESKLPSELDLVFLTVRPDERVAALLALLKLHVDLDQKTVVFAATKYHVDYLHMVLDHVGISNTYIYSSLDATARKIHTAKFTQNKVAVLIVTDVAARGLDIPHLDNVINFNFPNKSKLFVHRVGRCARAGRSGTAYSFVSSDEYPYLLDLHLFLGKSISIITPTNRQGNIGCIPQSLIEEQQGTLLMLQEIDADLLKAKEVSEKAYKQYIRTRTVASVDSNRRAKQLELNNVSVHPIFKSHTNALLEERDCFLNKMKKYRPQGTVFEVCSKTKSDDYLIMKATRAFHKKTISAFHQKQEQRSKESIDSENKSSIKLLESSNNDIENTFGNIVTSNKRKMKESYTSNVKKQKTKDENYIPYSAPDKFTEEGLAINNFHHEADRAELDLIGDSTEEIRRSKQQMRWDRKKKKMVGVNSEPKLGKIQTEAGKWIPATYKTYRYEEWKEKTKADENDDNSENDQLNQPFDNRRRHGRWNKRDEKMKNKNVKSELRSKDQIVKARKIAEKNRVRQNKKLRKKKSHK</sequence>
<dbReference type="InterPro" id="IPR014014">
    <property type="entry name" value="RNA_helicase_DEAD_Q_motif"/>
</dbReference>
<dbReference type="SMART" id="SM00487">
    <property type="entry name" value="DEXDc"/>
    <property type="match status" value="1"/>
</dbReference>
<evidence type="ECO:0000256" key="6">
    <source>
        <dbReference type="ARBA" id="ARBA00022692"/>
    </source>
</evidence>
<evidence type="ECO:0000256" key="16">
    <source>
        <dbReference type="PROSITE-ProRule" id="PRU00552"/>
    </source>
</evidence>